<organism evidence="1 4">
    <name type="scientific">Halococcus dombrowskii</name>
    <dbReference type="NCBI Taxonomy" id="179637"/>
    <lineage>
        <taxon>Archaea</taxon>
        <taxon>Methanobacteriati</taxon>
        <taxon>Methanobacteriota</taxon>
        <taxon>Stenosarchaea group</taxon>
        <taxon>Halobacteria</taxon>
        <taxon>Halobacteriales</taxon>
        <taxon>Halococcaceae</taxon>
        <taxon>Halococcus</taxon>
    </lineage>
</organism>
<sequence>MDVPDLPAPVVIEMDDGDTLRGTLIEERTDGWLLDEESGRLILVYSQDVEQIERDTESTN</sequence>
<protein>
    <recommendedName>
        <fullName evidence="5">DUF2283 domain-containing protein</fullName>
    </recommendedName>
</protein>
<accession>A0AAV3SLA0</accession>
<keyword evidence="3" id="KW-1185">Reference proteome</keyword>
<evidence type="ECO:0000313" key="3">
    <source>
        <dbReference type="Proteomes" id="UP000830542"/>
    </source>
</evidence>
<evidence type="ECO:0000313" key="4">
    <source>
        <dbReference type="Proteomes" id="UP001500962"/>
    </source>
</evidence>
<gene>
    <name evidence="1" type="ORF">GCM10008985_33070</name>
    <name evidence="2" type="ORF">MUK72_19885</name>
</gene>
<evidence type="ECO:0000313" key="2">
    <source>
        <dbReference type="EMBL" id="UOO97598.1"/>
    </source>
</evidence>
<evidence type="ECO:0008006" key="5">
    <source>
        <dbReference type="Google" id="ProtNLM"/>
    </source>
</evidence>
<geneLocation type="plasmid" evidence="2 3">
    <name>unnamed5</name>
</geneLocation>
<reference evidence="1" key="3">
    <citation type="submission" date="2023-12" db="EMBL/GenBank/DDBJ databases">
        <authorList>
            <person name="Sun Q."/>
            <person name="Inoue M."/>
        </authorList>
    </citation>
    <scope>NUCLEOTIDE SEQUENCE</scope>
    <source>
        <strain evidence="1">JCM 12289</strain>
    </source>
</reference>
<dbReference type="RefSeq" id="WP_244707296.1">
    <property type="nucleotide sequence ID" value="NZ_BAAADN010000064.1"/>
</dbReference>
<dbReference type="AlphaFoldDB" id="A0AAV3SLA0"/>
<proteinExistence type="predicted"/>
<dbReference type="EMBL" id="CP095010">
    <property type="protein sequence ID" value="UOO97598.1"/>
    <property type="molecule type" value="Genomic_DNA"/>
</dbReference>
<name>A0AAV3SLA0_HALDO</name>
<dbReference type="Proteomes" id="UP000830542">
    <property type="component" value="Plasmid unnamed5"/>
</dbReference>
<dbReference type="GeneID" id="71764159"/>
<reference evidence="2" key="2">
    <citation type="submission" date="2022-04" db="EMBL/GenBank/DDBJ databases">
        <title>Sequencing and genomic assembly of Halococcus dombrowskii.</title>
        <authorList>
            <person name="Lim S.W."/>
            <person name="MacLea K.S."/>
        </authorList>
    </citation>
    <scope>NUCLEOTIDE SEQUENCE</scope>
    <source>
        <strain evidence="2">H4</strain>
        <plasmid evidence="2">unnamed5</plasmid>
    </source>
</reference>
<keyword evidence="2" id="KW-0614">Plasmid</keyword>
<dbReference type="KEGG" id="hdo:MUK72_19885"/>
<reference evidence="1" key="1">
    <citation type="journal article" date="2014" name="Int. J. Syst. Evol. Microbiol.">
        <title>Complete genome sequence of Corynebacterium casei LMG S-19264T (=DSM 44701T), isolated from a smear-ripened cheese.</title>
        <authorList>
            <consortium name="US DOE Joint Genome Institute (JGI-PGF)"/>
            <person name="Walter F."/>
            <person name="Albersmeier A."/>
            <person name="Kalinowski J."/>
            <person name="Ruckert C."/>
        </authorList>
    </citation>
    <scope>NUCLEOTIDE SEQUENCE</scope>
    <source>
        <strain evidence="1">JCM 12289</strain>
    </source>
</reference>
<dbReference type="Proteomes" id="UP001500962">
    <property type="component" value="Unassembled WGS sequence"/>
</dbReference>
<dbReference type="EMBL" id="BAAADN010000064">
    <property type="protein sequence ID" value="GAA0473719.1"/>
    <property type="molecule type" value="Genomic_DNA"/>
</dbReference>
<evidence type="ECO:0000313" key="1">
    <source>
        <dbReference type="EMBL" id="GAA0473719.1"/>
    </source>
</evidence>